<dbReference type="PANTHER" id="PTHR20974">
    <property type="entry name" value="UPF0585 PROTEIN CG18661"/>
    <property type="match status" value="1"/>
</dbReference>
<sequence length="217" mass="23861">MTIPEDRPPIDPYPLSPYVAWAGKRNRGPILDAFKTLFPASGDVLELATGSGQHINFFAPEFPGLRFQPSDYDTDVFPAIRRNRDEVGNTNVLDPVKIDLTDPSTWPEANNPLYDVIFVINIFQVAPVSIADGIAALAAHALKPGGFVAIYGPFKIDGAYTTASNEEFDKEILAAKVPEWGLKDVRDLEKAASKHGIVLKQRLDLPANNFILVFGRE</sequence>
<keyword evidence="2" id="KW-1185">Reference proteome</keyword>
<evidence type="ECO:0008006" key="3">
    <source>
        <dbReference type="Google" id="ProtNLM"/>
    </source>
</evidence>
<reference evidence="2" key="1">
    <citation type="journal article" date="2011" name="J. Bacteriol.">
        <title>Genome sequences of eight morphologically diverse alphaproteobacteria.</title>
        <authorList>
            <consortium name="US DOE Joint Genome Institute"/>
            <person name="Brown P.J."/>
            <person name="Kysela D.T."/>
            <person name="Buechlein A."/>
            <person name="Hemmerich C."/>
            <person name="Brun Y.V."/>
        </authorList>
    </citation>
    <scope>NUCLEOTIDE SEQUENCE [LARGE SCALE GENOMIC DNA]</scope>
    <source>
        <strain evidence="2">ATCC 17100 / ATH 3.1.1 / DSM 162 / LMG 4299</strain>
    </source>
</reference>
<proteinExistence type="predicted"/>
<dbReference type="InterPro" id="IPR010342">
    <property type="entry name" value="DUF938"/>
</dbReference>
<dbReference type="SUPFAM" id="SSF53335">
    <property type="entry name" value="S-adenosyl-L-methionine-dependent methyltransferases"/>
    <property type="match status" value="1"/>
</dbReference>
<dbReference type="AlphaFoldDB" id="E3I214"/>
<dbReference type="RefSeq" id="WP_013419698.1">
    <property type="nucleotide sequence ID" value="NC_014664.1"/>
</dbReference>
<dbReference type="eggNOG" id="COG0500">
    <property type="taxonomic scope" value="Bacteria"/>
</dbReference>
<dbReference type="STRING" id="648757.Rvan_2088"/>
<dbReference type="CDD" id="cd02440">
    <property type="entry name" value="AdoMet_MTases"/>
    <property type="match status" value="1"/>
</dbReference>
<evidence type="ECO:0000313" key="2">
    <source>
        <dbReference type="Proteomes" id="UP000001399"/>
    </source>
</evidence>
<accession>E3I214</accession>
<dbReference type="PANTHER" id="PTHR20974:SF0">
    <property type="entry name" value="UPF0585 PROTEIN CG18661"/>
    <property type="match status" value="1"/>
</dbReference>
<organism evidence="1 2">
    <name type="scientific">Rhodomicrobium vannielii (strain ATCC 17100 / DSM 162 / LMG 4299 / NCIMB 10020 / ATH 3.1.1)</name>
    <dbReference type="NCBI Taxonomy" id="648757"/>
    <lineage>
        <taxon>Bacteria</taxon>
        <taxon>Pseudomonadati</taxon>
        <taxon>Pseudomonadota</taxon>
        <taxon>Alphaproteobacteria</taxon>
        <taxon>Hyphomicrobiales</taxon>
        <taxon>Hyphomicrobiaceae</taxon>
        <taxon>Rhodomicrobium</taxon>
    </lineage>
</organism>
<dbReference type="Proteomes" id="UP000001399">
    <property type="component" value="Chromosome"/>
</dbReference>
<dbReference type="HOGENOM" id="CLU_067698_0_0_5"/>
<dbReference type="OrthoDB" id="5525831at2"/>
<dbReference type="Gene3D" id="3.40.50.150">
    <property type="entry name" value="Vaccinia Virus protein VP39"/>
    <property type="match status" value="1"/>
</dbReference>
<evidence type="ECO:0000313" key="1">
    <source>
        <dbReference type="EMBL" id="ADP71315.1"/>
    </source>
</evidence>
<dbReference type="EMBL" id="CP002292">
    <property type="protein sequence ID" value="ADP71315.1"/>
    <property type="molecule type" value="Genomic_DNA"/>
</dbReference>
<dbReference type="InterPro" id="IPR029063">
    <property type="entry name" value="SAM-dependent_MTases_sf"/>
</dbReference>
<gene>
    <name evidence="1" type="ordered locus">Rvan_2088</name>
</gene>
<protein>
    <recommendedName>
        <fullName evidence="3">DUF938 domain-containing protein</fullName>
    </recommendedName>
</protein>
<dbReference type="Pfam" id="PF06080">
    <property type="entry name" value="DUF938"/>
    <property type="match status" value="1"/>
</dbReference>
<name>E3I214_RHOVT</name>
<dbReference type="KEGG" id="rva:Rvan_2088"/>